<dbReference type="RefSeq" id="WP_161812352.1">
    <property type="nucleotide sequence ID" value="NZ_BLJN01000002.1"/>
</dbReference>
<comment type="caution">
    <text evidence="2">The sequence shown here is derived from an EMBL/GenBank/DDBJ whole genome shotgun (WGS) entry which is preliminary data.</text>
</comment>
<accession>A0A829YDG2</accession>
<feature type="chain" id="PRO_5032740884" evidence="1">
    <location>
        <begin position="22"/>
        <end position="660"/>
    </location>
</feature>
<sequence length="660" mass="71505">MAIGRILVALGLTCAAHPAFAWVYPEHRDIAVLSIESLDPERKALFDQLWAEARTGHEKRLCEQGADTAQGVTPECIDWAAMSAIGGDHSCSSQQLLDTVISSKWILAVAEVAARLKVDLMQVSQTSPVTSRQEGDRLIGELRRQMESEAIRADRSNALRIADMRIQRADSEYATRAGTNNAHFLLARPRVDFTAQEYVETTLRAGSEINAVGVWGRFHLSALQKATRLAQENLSPEERATLARAVLADEAFALHFMEDVFAAGHVAGTWGDVSQRRGTHDHYNESGLEVRTWQTGATTVVLTGDAHMRPEDAERAAEAVRLSLEQVLDTAANRQRTTNIPYTSAAPNEPEAFDVCENNQLEPMSQGREPTPEALQLGVEVLMLTPVPGLGEGLGAMPRFRAELGPFLGVAGAFNVRAVDGGFTGLEDGSGFVGGADLSLRVGYGLDGVIGQSGDGLIYFSVGYSGDTSSTNKYTEAAPAQEGGSLTAAIPARTGFTARIRMPFYLIPGDLLLLSPLYLVSPETYQGIAVTSVNGGLIPWQLGWATRFGRFQFVLGREVGVTFYGLGSEDLSLLAPGEPPGSGPRVVEFKSTYLEFPILEYRPYRSFDTTQSSALVVKLFGAVDIPNKGQTVFPPGAPGADLDRVYSIGVRIAFDWRRYF</sequence>
<organism evidence="2 3">
    <name type="scientific">Steroidobacter agaridevorans</name>
    <dbReference type="NCBI Taxonomy" id="2695856"/>
    <lineage>
        <taxon>Bacteria</taxon>
        <taxon>Pseudomonadati</taxon>
        <taxon>Pseudomonadota</taxon>
        <taxon>Gammaproteobacteria</taxon>
        <taxon>Steroidobacterales</taxon>
        <taxon>Steroidobacteraceae</taxon>
        <taxon>Steroidobacter</taxon>
    </lineage>
</organism>
<keyword evidence="1" id="KW-0732">Signal</keyword>
<evidence type="ECO:0000313" key="3">
    <source>
        <dbReference type="Proteomes" id="UP000445000"/>
    </source>
</evidence>
<dbReference type="EMBL" id="BLJN01000002">
    <property type="protein sequence ID" value="GFE80702.1"/>
    <property type="molecule type" value="Genomic_DNA"/>
</dbReference>
<protein>
    <submittedName>
        <fullName evidence="2">Uncharacterized protein</fullName>
    </submittedName>
</protein>
<proteinExistence type="predicted"/>
<evidence type="ECO:0000313" key="2">
    <source>
        <dbReference type="EMBL" id="GFE80702.1"/>
    </source>
</evidence>
<gene>
    <name evidence="2" type="ORF">GCM10011487_27020</name>
</gene>
<dbReference type="AlphaFoldDB" id="A0A829YDG2"/>
<dbReference type="Proteomes" id="UP000445000">
    <property type="component" value="Unassembled WGS sequence"/>
</dbReference>
<keyword evidence="3" id="KW-1185">Reference proteome</keyword>
<reference evidence="3" key="1">
    <citation type="submission" date="2020-01" db="EMBL/GenBank/DDBJ databases">
        <title>'Steroidobacter agaridevorans' sp. nov., agar-degrading bacteria isolated from rhizosphere soils.</title>
        <authorList>
            <person name="Ikenaga M."/>
            <person name="Kataoka M."/>
            <person name="Murouchi A."/>
            <person name="Katsuragi S."/>
            <person name="Sakai M."/>
        </authorList>
    </citation>
    <scope>NUCLEOTIDE SEQUENCE [LARGE SCALE GENOMIC DNA]</scope>
    <source>
        <strain evidence="3">YU21-B</strain>
    </source>
</reference>
<name>A0A829YDG2_9GAMM</name>
<evidence type="ECO:0000256" key="1">
    <source>
        <dbReference type="SAM" id="SignalP"/>
    </source>
</evidence>
<feature type="signal peptide" evidence="1">
    <location>
        <begin position="1"/>
        <end position="21"/>
    </location>
</feature>